<reference evidence="3 4" key="2">
    <citation type="submission" date="2018-11" db="EMBL/GenBank/DDBJ databases">
        <authorList>
            <consortium name="Pathogen Informatics"/>
        </authorList>
    </citation>
    <scope>NUCLEOTIDE SEQUENCE [LARGE SCALE GENOMIC DNA]</scope>
    <source>
        <strain evidence="3">Dakar</strain>
        <strain evidence="4">Dakar, Senegal</strain>
    </source>
</reference>
<keyword evidence="4" id="KW-1185">Reference proteome</keyword>
<organism evidence="5">
    <name type="scientific">Schistosoma curassoni</name>
    <dbReference type="NCBI Taxonomy" id="6186"/>
    <lineage>
        <taxon>Eukaryota</taxon>
        <taxon>Metazoa</taxon>
        <taxon>Spiralia</taxon>
        <taxon>Lophotrochozoa</taxon>
        <taxon>Platyhelminthes</taxon>
        <taxon>Trematoda</taxon>
        <taxon>Digenea</taxon>
        <taxon>Strigeidida</taxon>
        <taxon>Schistosomatoidea</taxon>
        <taxon>Schistosomatidae</taxon>
        <taxon>Schistosoma</taxon>
    </lineage>
</organism>
<dbReference type="AlphaFoldDB" id="A0A183L2L6"/>
<dbReference type="WBParaSite" id="SCUD_0002157301-mRNA-1">
    <property type="protein sequence ID" value="SCUD_0002157301-mRNA-1"/>
    <property type="gene ID" value="SCUD_0002157301"/>
</dbReference>
<evidence type="ECO:0000313" key="5">
    <source>
        <dbReference type="WBParaSite" id="SCUD_0002157301-mRNA-1"/>
    </source>
</evidence>
<accession>A0A183L2L6</accession>
<feature type="compositionally biased region" description="Polar residues" evidence="1">
    <location>
        <begin position="68"/>
        <end position="98"/>
    </location>
</feature>
<feature type="region of interest" description="Disordered" evidence="1">
    <location>
        <begin position="60"/>
        <end position="112"/>
    </location>
</feature>
<dbReference type="InterPro" id="IPR056742">
    <property type="entry name" value="BLTP1_C"/>
</dbReference>
<evidence type="ECO:0000259" key="2">
    <source>
        <dbReference type="Pfam" id="PF25040"/>
    </source>
</evidence>
<reference evidence="5" key="1">
    <citation type="submission" date="2016-06" db="UniProtKB">
        <authorList>
            <consortium name="WormBaseParasite"/>
        </authorList>
    </citation>
    <scope>IDENTIFICATION</scope>
</reference>
<dbReference type="Pfam" id="PF25040">
    <property type="entry name" value="BLTP1_C"/>
    <property type="match status" value="1"/>
</dbReference>
<sequence length="112" mass="12583">MLAFSASIFDIGIAEFTCDTRRTLEILDIYNSWYRSSLARRLFLGNDELIETVNITTQSYDQDETMKATKTQNEQSDTKLGSTLSNDNLDTKQETSGSLEMPLQSGLINLST</sequence>
<gene>
    <name evidence="3" type="ORF">SCUD_LOCUS21570</name>
</gene>
<evidence type="ECO:0000256" key="1">
    <source>
        <dbReference type="SAM" id="MobiDB-lite"/>
    </source>
</evidence>
<name>A0A183L2L6_9TREM</name>
<dbReference type="STRING" id="6186.A0A183L2L6"/>
<evidence type="ECO:0000313" key="3">
    <source>
        <dbReference type="EMBL" id="VDP75821.1"/>
    </source>
</evidence>
<dbReference type="EMBL" id="UZAK01046833">
    <property type="protein sequence ID" value="VDP75821.1"/>
    <property type="molecule type" value="Genomic_DNA"/>
</dbReference>
<proteinExistence type="predicted"/>
<feature type="domain" description="Bridge-like lipid transfer protein family member 1 C-terminal" evidence="2">
    <location>
        <begin position="6"/>
        <end position="58"/>
    </location>
</feature>
<evidence type="ECO:0000313" key="4">
    <source>
        <dbReference type="Proteomes" id="UP000279833"/>
    </source>
</evidence>
<protein>
    <recommendedName>
        <fullName evidence="2">Bridge-like lipid transfer protein family member 1 C-terminal domain-containing protein</fullName>
    </recommendedName>
</protein>
<dbReference type="Proteomes" id="UP000279833">
    <property type="component" value="Unassembled WGS sequence"/>
</dbReference>